<dbReference type="InterPro" id="IPR047589">
    <property type="entry name" value="DUF11_rpt"/>
</dbReference>
<dbReference type="PANTHER" id="PTHR34819:SF3">
    <property type="entry name" value="CELL SURFACE PROTEIN"/>
    <property type="match status" value="1"/>
</dbReference>
<gene>
    <name evidence="4" type="ORF">JAO71_01025</name>
</gene>
<dbReference type="NCBIfam" id="TIGR01451">
    <property type="entry name" value="B_ant_repeat"/>
    <property type="match status" value="1"/>
</dbReference>
<dbReference type="Gene3D" id="2.60.40.10">
    <property type="entry name" value="Immunoglobulins"/>
    <property type="match status" value="1"/>
</dbReference>
<sequence>MKNSLFFIFLLISNFLSQAQSTDLSIVVEAQDLSGNALSQANIYQEFQYIITVFNSGSNVSNATFNQIIDNSVAIQSYTSINQTGGASPINPITLTGNTIDATIASLPSNSSVALKVIVRAPLGSGGIATNVNVFPPDGTTDSDTSNNTSIISIDIVEIPIDFTVTYNQINPTAGNSINNWNESITYQFTITNNSSVSYPLMGFKNIFTNNLSTFYGYPYLQLLSVDCTSASNGMNCIDTSNLNGNPTYLSSSLELFNYTSAIEFLPGGSMVFEMEVLFLDPYCATILSDLDLSSFVELTLSPSDINQSPNQSNSINNILLESFICPEADLCISTVQTNPDATQEVSWNEEVTFVTDVCNMGPEDAYMRFFLQNLTSDVNWQIQSITCNSTTGMISCTDFTLSDQNSFWESSEFILPANSTITVTTVAIFLEPDSCTPTTEDYTNVHIRSGVNLLDNSIIDPNITNDYDSDFVLLPPLPLCDVEEFADLSITKTQVNPELPAGINNDNTIEWGEVTYNVVATNNSNEDTIIELSDFLNDGSPGTLVSVTCLETTGTASCYTIVNENVGVFMDGIPEDGVNDVFWQITADENVTLPAQSSITYQVVIDWAPECTTNDITVRNNATIASVDNPNEINTSDNTVMVVTYMAPCIDILVQTYPEFTSVDVITAFNWIIDITNSNSGSSATNIDFEDVLGPQFTINGSPSCNVTVGTASCTPTLTVSGNTVNGIIPIMEAGSTIQIVIPVLAPSFGGAFTNTAQAIGNSNENNELTPETNLSISNMQVIAPTVLKTFTPDQIIVGQESTLTFTVFNVSGNASQSNIAFTDNLPTGMTIAGPVNWSEQNGCSATFNSNLGDTSFNVTNLTFPNGVESCTFEVIVTTNTEGEFINNSTNFSDLNNIDSALANATLTVLEDNTDVDIQILKSVTPSEASIGNTVQFTITATNLGTTNATNIEILEMLPLGYAFISAQTSMGSYNNIDNLWSLSNLLPNQSETLTLNAQVVSSNDLLNQASLVSVSEVDRDDSNNEDQAEVNVNNCLNIPSGFSPGNDATNDTFKIPCIEDYPYSSLNIYNRYGTLIYQNNNYNNTWNGMPNSGPLNQNRKLPIGTYYYVFTVKAITKPFVGYVYLNY</sequence>
<feature type="signal peptide" evidence="1">
    <location>
        <begin position="1"/>
        <end position="19"/>
    </location>
</feature>
<dbReference type="NCBIfam" id="TIGR04131">
    <property type="entry name" value="Bac_Flav_CTERM"/>
    <property type="match status" value="1"/>
</dbReference>
<keyword evidence="1" id="KW-0732">Signal</keyword>
<comment type="caution">
    <text evidence="4">The sequence shown here is derived from an EMBL/GenBank/DDBJ whole genome shotgun (WGS) entry which is preliminary data.</text>
</comment>
<evidence type="ECO:0000313" key="4">
    <source>
        <dbReference type="EMBL" id="MBL7558369.1"/>
    </source>
</evidence>
<proteinExistence type="predicted"/>
<feature type="chain" id="PRO_5045795923" evidence="1">
    <location>
        <begin position="20"/>
        <end position="1129"/>
    </location>
</feature>
<dbReference type="Pfam" id="PF01345">
    <property type="entry name" value="DUF11"/>
    <property type="match status" value="1"/>
</dbReference>
<dbReference type="InterPro" id="IPR013783">
    <property type="entry name" value="Ig-like_fold"/>
</dbReference>
<dbReference type="InterPro" id="IPR057693">
    <property type="entry name" value="DUF7933"/>
</dbReference>
<evidence type="ECO:0000259" key="2">
    <source>
        <dbReference type="Pfam" id="PF01345"/>
    </source>
</evidence>
<dbReference type="Proteomes" id="UP000605013">
    <property type="component" value="Unassembled WGS sequence"/>
</dbReference>
<keyword evidence="5" id="KW-1185">Reference proteome</keyword>
<evidence type="ECO:0000259" key="3">
    <source>
        <dbReference type="Pfam" id="PF25564"/>
    </source>
</evidence>
<protein>
    <submittedName>
        <fullName evidence="4">Gliding motility-associated C-terminal domain-containing protein</fullName>
    </submittedName>
</protein>
<dbReference type="InterPro" id="IPR051172">
    <property type="entry name" value="Chlamydia_OmcB"/>
</dbReference>
<organism evidence="4 5">
    <name type="scientific">Olleya sediminilitoris</name>
    <dbReference type="NCBI Taxonomy" id="2795739"/>
    <lineage>
        <taxon>Bacteria</taxon>
        <taxon>Pseudomonadati</taxon>
        <taxon>Bacteroidota</taxon>
        <taxon>Flavobacteriia</taxon>
        <taxon>Flavobacteriales</taxon>
        <taxon>Flavobacteriaceae</taxon>
    </lineage>
</organism>
<name>A0ABS1WGW6_9FLAO</name>
<dbReference type="Pfam" id="PF25564">
    <property type="entry name" value="DUF7933"/>
    <property type="match status" value="1"/>
</dbReference>
<dbReference type="InterPro" id="IPR001434">
    <property type="entry name" value="OmcB-like_DUF11"/>
</dbReference>
<accession>A0ABS1WGW6</accession>
<dbReference type="RefSeq" id="WP_202998474.1">
    <property type="nucleotide sequence ID" value="NZ_JAEMEF010000001.1"/>
</dbReference>
<evidence type="ECO:0000313" key="5">
    <source>
        <dbReference type="Proteomes" id="UP000605013"/>
    </source>
</evidence>
<dbReference type="EMBL" id="JAEMEF010000001">
    <property type="protein sequence ID" value="MBL7558369.1"/>
    <property type="molecule type" value="Genomic_DNA"/>
</dbReference>
<dbReference type="PANTHER" id="PTHR34819">
    <property type="entry name" value="LARGE CYSTEINE-RICH PERIPLASMIC PROTEIN OMCB"/>
    <property type="match status" value="1"/>
</dbReference>
<evidence type="ECO:0000256" key="1">
    <source>
        <dbReference type="SAM" id="SignalP"/>
    </source>
</evidence>
<dbReference type="Pfam" id="PF13585">
    <property type="entry name" value="CHU_C"/>
    <property type="match status" value="1"/>
</dbReference>
<dbReference type="InterPro" id="IPR026341">
    <property type="entry name" value="T9SS_type_B"/>
</dbReference>
<reference evidence="4 5" key="1">
    <citation type="submission" date="2020-12" db="EMBL/GenBank/DDBJ databases">
        <title>Olleya sediminilitoris sp. nov., isolated from a tidal flat.</title>
        <authorList>
            <person name="Park S."/>
            <person name="Yoon J.-H."/>
        </authorList>
    </citation>
    <scope>NUCLEOTIDE SEQUENCE [LARGE SCALE GENOMIC DNA]</scope>
    <source>
        <strain evidence="4 5">YSTF-M6</strain>
    </source>
</reference>
<feature type="domain" description="DUF7933" evidence="3">
    <location>
        <begin position="786"/>
        <end position="910"/>
    </location>
</feature>
<feature type="domain" description="DUF11" evidence="2">
    <location>
        <begin position="918"/>
        <end position="1032"/>
    </location>
</feature>